<dbReference type="SUPFAM" id="SSF46894">
    <property type="entry name" value="C-terminal effector domain of the bipartite response regulators"/>
    <property type="match status" value="1"/>
</dbReference>
<evidence type="ECO:0000256" key="3">
    <source>
        <dbReference type="ARBA" id="ARBA00023163"/>
    </source>
</evidence>
<dbReference type="PRINTS" id="PR00038">
    <property type="entry name" value="HTHLUXR"/>
</dbReference>
<keyword evidence="8" id="KW-1185">Reference proteome</keyword>
<name>A0A844YFX2_9SPHN</name>
<evidence type="ECO:0000259" key="6">
    <source>
        <dbReference type="PROSITE" id="PS50110"/>
    </source>
</evidence>
<gene>
    <name evidence="7" type="ORF">GRI48_05860</name>
</gene>
<dbReference type="AlphaFoldDB" id="A0A844YFX2"/>
<feature type="domain" description="Response regulatory" evidence="6">
    <location>
        <begin position="4"/>
        <end position="117"/>
    </location>
</feature>
<dbReference type="EMBL" id="WTYN01000001">
    <property type="protein sequence ID" value="MXO62533.1"/>
    <property type="molecule type" value="Genomic_DNA"/>
</dbReference>
<dbReference type="CDD" id="cd06170">
    <property type="entry name" value="LuxR_C_like"/>
    <property type="match status" value="1"/>
</dbReference>
<dbReference type="GO" id="GO:0000160">
    <property type="term" value="P:phosphorelay signal transduction system"/>
    <property type="evidence" value="ECO:0007669"/>
    <property type="project" value="InterPro"/>
</dbReference>
<protein>
    <submittedName>
        <fullName evidence="7">DNA-binding response regulator</fullName>
    </submittedName>
</protein>
<proteinExistence type="predicted"/>
<keyword evidence="2 7" id="KW-0238">DNA-binding</keyword>
<comment type="caution">
    <text evidence="7">The sequence shown here is derived from an EMBL/GenBank/DDBJ whole genome shotgun (WGS) entry which is preliminary data.</text>
</comment>
<evidence type="ECO:0000259" key="5">
    <source>
        <dbReference type="PROSITE" id="PS50043"/>
    </source>
</evidence>
<evidence type="ECO:0000256" key="2">
    <source>
        <dbReference type="ARBA" id="ARBA00023125"/>
    </source>
</evidence>
<dbReference type="SMART" id="SM00421">
    <property type="entry name" value="HTH_LUXR"/>
    <property type="match status" value="1"/>
</dbReference>
<evidence type="ECO:0000313" key="8">
    <source>
        <dbReference type="Proteomes" id="UP000445582"/>
    </source>
</evidence>
<dbReference type="InterPro" id="IPR016032">
    <property type="entry name" value="Sig_transdc_resp-reg_C-effctor"/>
</dbReference>
<dbReference type="InterPro" id="IPR011006">
    <property type="entry name" value="CheY-like_superfamily"/>
</dbReference>
<keyword evidence="3" id="KW-0804">Transcription</keyword>
<dbReference type="Proteomes" id="UP000445582">
    <property type="component" value="Unassembled WGS sequence"/>
</dbReference>
<dbReference type="CDD" id="cd00156">
    <property type="entry name" value="REC"/>
    <property type="match status" value="1"/>
</dbReference>
<dbReference type="OrthoDB" id="9814495at2"/>
<dbReference type="InterPro" id="IPR001789">
    <property type="entry name" value="Sig_transdc_resp-reg_receiver"/>
</dbReference>
<dbReference type="PANTHER" id="PTHR44688">
    <property type="entry name" value="DNA-BINDING TRANSCRIPTIONAL ACTIVATOR DEVR_DOSR"/>
    <property type="match status" value="1"/>
</dbReference>
<evidence type="ECO:0000256" key="1">
    <source>
        <dbReference type="ARBA" id="ARBA00023015"/>
    </source>
</evidence>
<sequence>MVPEINLVSPCEFTREGFARILSSEGFTVRGCFDSIAEVRYENLSKNSIFLLDDPDSAEHARLVETVKAEFESAVVVLLSADFDLASMLKCFRAGARGYVIKSLKAAPMIAAIRLAISGQRVLPQDVLEIFENQAKPIPALPEIATELDDANLSPRENDVLCCLMAGYSNKVIARELDVCEATVKVHVKAILRKLNVNNRTQAAIWANSHSTIGGYYPIQSSQSDTSAQPLVARAG</sequence>
<dbReference type="GO" id="GO:0003677">
    <property type="term" value="F:DNA binding"/>
    <property type="evidence" value="ECO:0007669"/>
    <property type="project" value="UniProtKB-KW"/>
</dbReference>
<evidence type="ECO:0000313" key="7">
    <source>
        <dbReference type="EMBL" id="MXO62533.1"/>
    </source>
</evidence>
<dbReference type="PROSITE" id="PS50110">
    <property type="entry name" value="RESPONSE_REGULATORY"/>
    <property type="match status" value="1"/>
</dbReference>
<organism evidence="7 8">
    <name type="scientific">Qipengyuania oceanensis</name>
    <dbReference type="NCBI Taxonomy" id="1463597"/>
    <lineage>
        <taxon>Bacteria</taxon>
        <taxon>Pseudomonadati</taxon>
        <taxon>Pseudomonadota</taxon>
        <taxon>Alphaproteobacteria</taxon>
        <taxon>Sphingomonadales</taxon>
        <taxon>Erythrobacteraceae</taxon>
        <taxon>Qipengyuania</taxon>
    </lineage>
</organism>
<dbReference type="PANTHER" id="PTHR44688:SF16">
    <property type="entry name" value="DNA-BINDING TRANSCRIPTIONAL ACTIVATOR DEVR_DOSR"/>
    <property type="match status" value="1"/>
</dbReference>
<dbReference type="Pfam" id="PF00196">
    <property type="entry name" value="GerE"/>
    <property type="match status" value="1"/>
</dbReference>
<dbReference type="Gene3D" id="3.40.50.2300">
    <property type="match status" value="1"/>
</dbReference>
<dbReference type="RefSeq" id="WP_160672723.1">
    <property type="nucleotide sequence ID" value="NZ_WTYN01000001.1"/>
</dbReference>
<feature type="modified residue" description="4-aspartylphosphate" evidence="4">
    <location>
        <position position="53"/>
    </location>
</feature>
<evidence type="ECO:0000256" key="4">
    <source>
        <dbReference type="PROSITE-ProRule" id="PRU00169"/>
    </source>
</evidence>
<keyword evidence="4" id="KW-0597">Phosphoprotein</keyword>
<dbReference type="PROSITE" id="PS00622">
    <property type="entry name" value="HTH_LUXR_1"/>
    <property type="match status" value="1"/>
</dbReference>
<feature type="domain" description="HTH luxR-type" evidence="5">
    <location>
        <begin position="146"/>
        <end position="211"/>
    </location>
</feature>
<dbReference type="GO" id="GO:0006355">
    <property type="term" value="P:regulation of DNA-templated transcription"/>
    <property type="evidence" value="ECO:0007669"/>
    <property type="project" value="InterPro"/>
</dbReference>
<dbReference type="SUPFAM" id="SSF52172">
    <property type="entry name" value="CheY-like"/>
    <property type="match status" value="1"/>
</dbReference>
<dbReference type="InterPro" id="IPR000792">
    <property type="entry name" value="Tscrpt_reg_LuxR_C"/>
</dbReference>
<keyword evidence="1" id="KW-0805">Transcription regulation</keyword>
<accession>A0A844YFX2</accession>
<reference evidence="7 8" key="1">
    <citation type="submission" date="2019-12" db="EMBL/GenBank/DDBJ databases">
        <title>Genomic-based taxomic classification of the family Erythrobacteraceae.</title>
        <authorList>
            <person name="Xu L."/>
        </authorList>
    </citation>
    <scope>NUCLEOTIDE SEQUENCE [LARGE SCALE GENOMIC DNA]</scope>
    <source>
        <strain evidence="7 8">MCCC 1A09965</strain>
    </source>
</reference>
<dbReference type="PROSITE" id="PS50043">
    <property type="entry name" value="HTH_LUXR_2"/>
    <property type="match status" value="1"/>
</dbReference>